<sequence length="135" mass="15803">MEFPAELEGNLLDSYFWNIENSNGLEQQILEVQKHYAYNKSLTKEICSLRSELDETRKHLKSQEAHLQLEYGEYEIEANNLQKKLESFSTEMLKSRISAKLRKKQDDLGLLNQKLIKQDLSAFDYATLVLQTMNN</sequence>
<dbReference type="Proteomes" id="UP000016088">
    <property type="component" value="Unassembled WGS sequence"/>
</dbReference>
<proteinExistence type="predicted"/>
<accession>S9Q199</accession>
<evidence type="ECO:0000256" key="1">
    <source>
        <dbReference type="SAM" id="Coils"/>
    </source>
</evidence>
<dbReference type="HOGENOM" id="CLU_1886946_0_0_1"/>
<dbReference type="RefSeq" id="XP_013016465.1">
    <property type="nucleotide sequence ID" value="XM_013161011.1"/>
</dbReference>
<evidence type="ECO:0000313" key="2">
    <source>
        <dbReference type="EMBL" id="EPX75041.1"/>
    </source>
</evidence>
<evidence type="ECO:0000313" key="3">
    <source>
        <dbReference type="Proteomes" id="UP000016088"/>
    </source>
</evidence>
<reference evidence="2 3" key="1">
    <citation type="journal article" date="2011" name="Science">
        <title>Comparative functional genomics of the fission yeasts.</title>
        <authorList>
            <person name="Rhind N."/>
            <person name="Chen Z."/>
            <person name="Yassour M."/>
            <person name="Thompson D.A."/>
            <person name="Haas B.J."/>
            <person name="Habib N."/>
            <person name="Wapinski I."/>
            <person name="Roy S."/>
            <person name="Lin M.F."/>
            <person name="Heiman D.I."/>
            <person name="Young S.K."/>
            <person name="Furuya K."/>
            <person name="Guo Y."/>
            <person name="Pidoux A."/>
            <person name="Chen H.M."/>
            <person name="Robbertse B."/>
            <person name="Goldberg J.M."/>
            <person name="Aoki K."/>
            <person name="Bayne E.H."/>
            <person name="Berlin A.M."/>
            <person name="Desjardins C.A."/>
            <person name="Dobbs E."/>
            <person name="Dukaj L."/>
            <person name="Fan L."/>
            <person name="FitzGerald M.G."/>
            <person name="French C."/>
            <person name="Gujja S."/>
            <person name="Hansen K."/>
            <person name="Keifenheim D."/>
            <person name="Levin J.Z."/>
            <person name="Mosher R.A."/>
            <person name="Mueller C.A."/>
            <person name="Pfiffner J."/>
            <person name="Priest M."/>
            <person name="Russ C."/>
            <person name="Smialowska A."/>
            <person name="Swoboda P."/>
            <person name="Sykes S.M."/>
            <person name="Vaughn M."/>
            <person name="Vengrova S."/>
            <person name="Yoder R."/>
            <person name="Zeng Q."/>
            <person name="Allshire R."/>
            <person name="Baulcombe D."/>
            <person name="Birren B.W."/>
            <person name="Brown W."/>
            <person name="Ekwall K."/>
            <person name="Kellis M."/>
            <person name="Leatherwood J."/>
            <person name="Levin H."/>
            <person name="Margalit H."/>
            <person name="Martienssen R."/>
            <person name="Nieduszynski C.A."/>
            <person name="Spatafora J.W."/>
            <person name="Friedman N."/>
            <person name="Dalgaard J.Z."/>
            <person name="Baumann P."/>
            <person name="Niki H."/>
            <person name="Regev A."/>
            <person name="Nusbaum C."/>
        </authorList>
    </citation>
    <scope>NUCLEOTIDE SEQUENCE [LARGE SCALE GENOMIC DNA]</scope>
    <source>
        <strain evidence="3">yFS286</strain>
    </source>
</reference>
<keyword evidence="1" id="KW-0175">Coiled coil</keyword>
<name>S9Q199_SCHOY</name>
<dbReference type="AlphaFoldDB" id="S9Q199"/>
<dbReference type="VEuPathDB" id="FungiDB:SOCG_02519"/>
<dbReference type="OMA" id="KATSMEM"/>
<feature type="coiled-coil region" evidence="1">
    <location>
        <begin position="64"/>
        <end position="91"/>
    </location>
</feature>
<dbReference type="EMBL" id="KE503206">
    <property type="protein sequence ID" value="EPX75041.1"/>
    <property type="molecule type" value="Genomic_DNA"/>
</dbReference>
<dbReference type="OrthoDB" id="5394178at2759"/>
<organism evidence="2 3">
    <name type="scientific">Schizosaccharomyces octosporus (strain yFS286)</name>
    <name type="common">Fission yeast</name>
    <name type="synonym">Octosporomyces octosporus</name>
    <dbReference type="NCBI Taxonomy" id="483514"/>
    <lineage>
        <taxon>Eukaryota</taxon>
        <taxon>Fungi</taxon>
        <taxon>Dikarya</taxon>
        <taxon>Ascomycota</taxon>
        <taxon>Taphrinomycotina</taxon>
        <taxon>Schizosaccharomycetes</taxon>
        <taxon>Schizosaccharomycetales</taxon>
        <taxon>Schizosaccharomycetaceae</taxon>
        <taxon>Schizosaccharomyces</taxon>
    </lineage>
</organism>
<keyword evidence="3" id="KW-1185">Reference proteome</keyword>
<dbReference type="GeneID" id="25031495"/>
<gene>
    <name evidence="2" type="ORF">SOCG_02519</name>
</gene>
<protein>
    <submittedName>
        <fullName evidence="2">Uncharacterized protein</fullName>
    </submittedName>
</protein>